<dbReference type="InterPro" id="IPR003594">
    <property type="entry name" value="HATPase_dom"/>
</dbReference>
<gene>
    <name evidence="4" type="ORF">R2D22_06635</name>
</gene>
<protein>
    <submittedName>
        <fullName evidence="4">ATP-binding protein</fullName>
    </submittedName>
</protein>
<organism evidence="4 5">
    <name type="scientific">Streptomyces solicathayae</name>
    <dbReference type="NCBI Taxonomy" id="3081768"/>
    <lineage>
        <taxon>Bacteria</taxon>
        <taxon>Bacillati</taxon>
        <taxon>Actinomycetota</taxon>
        <taxon>Actinomycetes</taxon>
        <taxon>Kitasatosporales</taxon>
        <taxon>Streptomycetaceae</taxon>
        <taxon>Streptomyces</taxon>
    </lineage>
</organism>
<sequence>MASGNALTPRLMDPRPMDPRPQTDDRRPHPHVRRFTFELPARTSSVARARLLAHERLTLWGCGEDIRDTVALVVSELVTNAVVHTASARVICELREGHDRLRIAVHDEGGPAGPRMRDCGEEERGRGLLLIDAVCSAWGADPTGHGTGRVVWAELAHGTEFPC</sequence>
<keyword evidence="1" id="KW-0418">Kinase</keyword>
<reference evidence="4 5" key="1">
    <citation type="submission" date="2023-10" db="EMBL/GenBank/DDBJ databases">
        <title>The genome sequence of Streptomyces sp. HUAS YS2.</title>
        <authorList>
            <person name="Mo P."/>
        </authorList>
    </citation>
    <scope>NUCLEOTIDE SEQUENCE [LARGE SCALE GENOMIC DNA]</scope>
    <source>
        <strain evidence="4 5">HUAS YS2</strain>
    </source>
</reference>
<dbReference type="InterPro" id="IPR050267">
    <property type="entry name" value="Anti-sigma-factor_SerPK"/>
</dbReference>
<evidence type="ECO:0000256" key="2">
    <source>
        <dbReference type="SAM" id="MobiDB-lite"/>
    </source>
</evidence>
<dbReference type="InterPro" id="IPR036890">
    <property type="entry name" value="HATPase_C_sf"/>
</dbReference>
<accession>A0ABZ0LP52</accession>
<proteinExistence type="predicted"/>
<dbReference type="SUPFAM" id="SSF55874">
    <property type="entry name" value="ATPase domain of HSP90 chaperone/DNA topoisomerase II/histidine kinase"/>
    <property type="match status" value="1"/>
</dbReference>
<evidence type="ECO:0000256" key="1">
    <source>
        <dbReference type="ARBA" id="ARBA00022527"/>
    </source>
</evidence>
<keyword evidence="4" id="KW-0547">Nucleotide-binding</keyword>
<keyword evidence="4" id="KW-0067">ATP-binding</keyword>
<feature type="compositionally biased region" description="Basic and acidic residues" evidence="2">
    <location>
        <begin position="12"/>
        <end position="27"/>
    </location>
</feature>
<feature type="domain" description="Histidine kinase/HSP90-like ATPase" evidence="3">
    <location>
        <begin position="39"/>
        <end position="137"/>
    </location>
</feature>
<keyword evidence="1" id="KW-0808">Transferase</keyword>
<keyword evidence="5" id="KW-1185">Reference proteome</keyword>
<dbReference type="GO" id="GO:0005524">
    <property type="term" value="F:ATP binding"/>
    <property type="evidence" value="ECO:0007669"/>
    <property type="project" value="UniProtKB-KW"/>
</dbReference>
<evidence type="ECO:0000259" key="3">
    <source>
        <dbReference type="Pfam" id="PF13581"/>
    </source>
</evidence>
<evidence type="ECO:0000313" key="4">
    <source>
        <dbReference type="EMBL" id="WOX21080.1"/>
    </source>
</evidence>
<dbReference type="CDD" id="cd16936">
    <property type="entry name" value="HATPase_RsbW-like"/>
    <property type="match status" value="1"/>
</dbReference>
<dbReference type="Pfam" id="PF13581">
    <property type="entry name" value="HATPase_c_2"/>
    <property type="match status" value="1"/>
</dbReference>
<feature type="region of interest" description="Disordered" evidence="2">
    <location>
        <begin position="1"/>
        <end position="31"/>
    </location>
</feature>
<evidence type="ECO:0000313" key="5">
    <source>
        <dbReference type="Proteomes" id="UP001301731"/>
    </source>
</evidence>
<keyword evidence="1" id="KW-0723">Serine/threonine-protein kinase</keyword>
<dbReference type="RefSeq" id="WP_318101885.1">
    <property type="nucleotide sequence ID" value="NZ_CP137573.1"/>
</dbReference>
<dbReference type="Gene3D" id="3.30.565.10">
    <property type="entry name" value="Histidine kinase-like ATPase, C-terminal domain"/>
    <property type="match status" value="1"/>
</dbReference>
<dbReference type="Proteomes" id="UP001301731">
    <property type="component" value="Chromosome"/>
</dbReference>
<dbReference type="PANTHER" id="PTHR35526:SF3">
    <property type="entry name" value="ANTI-SIGMA-F FACTOR RSBW"/>
    <property type="match status" value="1"/>
</dbReference>
<dbReference type="PANTHER" id="PTHR35526">
    <property type="entry name" value="ANTI-SIGMA-F FACTOR RSBW-RELATED"/>
    <property type="match status" value="1"/>
</dbReference>
<dbReference type="EMBL" id="CP137573">
    <property type="protein sequence ID" value="WOX21080.1"/>
    <property type="molecule type" value="Genomic_DNA"/>
</dbReference>
<name>A0ABZ0LP52_9ACTN</name>